<proteinExistence type="predicted"/>
<gene>
    <name evidence="1" type="ORF">DFP97_11579</name>
</gene>
<comment type="caution">
    <text evidence="1">The sequence shown here is derived from an EMBL/GenBank/DDBJ whole genome shotgun (WGS) entry which is preliminary data.</text>
</comment>
<name>A0A368VQA0_9BACL</name>
<evidence type="ECO:0000313" key="2">
    <source>
        <dbReference type="Proteomes" id="UP000252415"/>
    </source>
</evidence>
<dbReference type="EMBL" id="QPJD01000015">
    <property type="protein sequence ID" value="RCW42647.1"/>
    <property type="molecule type" value="Genomic_DNA"/>
</dbReference>
<keyword evidence="2" id="KW-1185">Reference proteome</keyword>
<reference evidence="1 2" key="1">
    <citation type="submission" date="2018-07" db="EMBL/GenBank/DDBJ databases">
        <title>Genomic Encyclopedia of Type Strains, Phase III (KMG-III): the genomes of soil and plant-associated and newly described type strains.</title>
        <authorList>
            <person name="Whitman W."/>
        </authorList>
    </citation>
    <scope>NUCLEOTIDE SEQUENCE [LARGE SCALE GENOMIC DNA]</scope>
    <source>
        <strain evidence="1 2">CECT 7506</strain>
    </source>
</reference>
<organism evidence="1 2">
    <name type="scientific">Paenibacillus prosopidis</name>
    <dbReference type="NCBI Taxonomy" id="630520"/>
    <lineage>
        <taxon>Bacteria</taxon>
        <taxon>Bacillati</taxon>
        <taxon>Bacillota</taxon>
        <taxon>Bacilli</taxon>
        <taxon>Bacillales</taxon>
        <taxon>Paenibacillaceae</taxon>
        <taxon>Paenibacillus</taxon>
    </lineage>
</organism>
<dbReference type="Proteomes" id="UP000252415">
    <property type="component" value="Unassembled WGS sequence"/>
</dbReference>
<evidence type="ECO:0000313" key="1">
    <source>
        <dbReference type="EMBL" id="RCW42647.1"/>
    </source>
</evidence>
<protein>
    <submittedName>
        <fullName evidence="1">Uncharacterized protein</fullName>
    </submittedName>
</protein>
<accession>A0A368VQA0</accession>
<dbReference type="AlphaFoldDB" id="A0A368VQA0"/>
<sequence length="42" mass="5076">MNRLLQANMYIFFQAASFSRKKSEMAVFVFSFDSAWYNRTRD</sequence>